<dbReference type="AlphaFoldDB" id="A0A7W6HW77"/>
<reference evidence="2 3" key="1">
    <citation type="submission" date="2020-08" db="EMBL/GenBank/DDBJ databases">
        <title>Genomic Encyclopedia of Type Strains, Phase IV (KMG-IV): sequencing the most valuable type-strain genomes for metagenomic binning, comparative biology and taxonomic classification.</title>
        <authorList>
            <person name="Goeker M."/>
        </authorList>
    </citation>
    <scope>NUCLEOTIDE SEQUENCE [LARGE SCALE GENOMIC DNA]</scope>
    <source>
        <strain evidence="2 3">DSM 105721</strain>
    </source>
</reference>
<organism evidence="2 3">
    <name type="scientific">Butyricimonas faecihominis</name>
    <dbReference type="NCBI Taxonomy" id="1472416"/>
    <lineage>
        <taxon>Bacteria</taxon>
        <taxon>Pseudomonadati</taxon>
        <taxon>Bacteroidota</taxon>
        <taxon>Bacteroidia</taxon>
        <taxon>Bacteroidales</taxon>
        <taxon>Odoribacteraceae</taxon>
        <taxon>Butyricimonas</taxon>
    </lineage>
</organism>
<dbReference type="OrthoDB" id="940781at2"/>
<sequence length="130" mass="15290">MKETNDQTKGLMRDCFFVRQGERRERCFYSEILYVEASGCYCYIHRRDKPRLSIAYPLLMLEPFLPVDMFRRVHRSYIVNLCEVDGFIGKAICIGKSVLPVSPPYRAAVFGCFNFWDLGRVKKGREDKEM</sequence>
<dbReference type="Pfam" id="PF04397">
    <property type="entry name" value="LytTR"/>
    <property type="match status" value="1"/>
</dbReference>
<keyword evidence="3" id="KW-1185">Reference proteome</keyword>
<keyword evidence="2" id="KW-0238">DNA-binding</keyword>
<dbReference type="GeneID" id="86891983"/>
<dbReference type="Proteomes" id="UP000546007">
    <property type="component" value="Unassembled WGS sequence"/>
</dbReference>
<dbReference type="Gene3D" id="2.40.50.40">
    <property type="match status" value="1"/>
</dbReference>
<dbReference type="SMART" id="SM00850">
    <property type="entry name" value="LytTR"/>
    <property type="match status" value="1"/>
</dbReference>
<evidence type="ECO:0000259" key="1">
    <source>
        <dbReference type="SMART" id="SM00850"/>
    </source>
</evidence>
<feature type="domain" description="HTH LytTR-type" evidence="1">
    <location>
        <begin position="22"/>
        <end position="114"/>
    </location>
</feature>
<evidence type="ECO:0000313" key="3">
    <source>
        <dbReference type="Proteomes" id="UP000546007"/>
    </source>
</evidence>
<gene>
    <name evidence="2" type="ORF">GGR14_001884</name>
</gene>
<dbReference type="GO" id="GO:0003677">
    <property type="term" value="F:DNA binding"/>
    <property type="evidence" value="ECO:0007669"/>
    <property type="project" value="UniProtKB-KW"/>
</dbReference>
<comment type="caution">
    <text evidence="2">The sequence shown here is derived from an EMBL/GenBank/DDBJ whole genome shotgun (WGS) entry which is preliminary data.</text>
</comment>
<protein>
    <submittedName>
        <fullName evidence="2">DNA-binding LytR/AlgR family response regulator</fullName>
    </submittedName>
</protein>
<name>A0A7W6HW77_9BACT</name>
<evidence type="ECO:0000313" key="2">
    <source>
        <dbReference type="EMBL" id="MBB4026094.1"/>
    </source>
</evidence>
<dbReference type="RefSeq" id="WP_118304589.1">
    <property type="nucleotide sequence ID" value="NZ_AP028155.1"/>
</dbReference>
<dbReference type="InterPro" id="IPR007492">
    <property type="entry name" value="LytTR_DNA-bd_dom"/>
</dbReference>
<dbReference type="EMBL" id="JACIES010000004">
    <property type="protein sequence ID" value="MBB4026094.1"/>
    <property type="molecule type" value="Genomic_DNA"/>
</dbReference>
<accession>A0A7W6HW77</accession>
<proteinExistence type="predicted"/>